<dbReference type="KEGG" id="dog:HP555_09615"/>
<name>A0A7T5VDX8_9BACT</name>
<reference evidence="1 2" key="1">
    <citation type="submission" date="2020-05" db="EMBL/GenBank/DDBJ databases">
        <title>Complete genome of Desulfobulbus oligotrophicus.</title>
        <authorList>
            <person name="Podar M."/>
        </authorList>
    </citation>
    <scope>NUCLEOTIDE SEQUENCE [LARGE SCALE GENOMIC DNA]</scope>
    <source>
        <strain evidence="1 2">Prop6</strain>
    </source>
</reference>
<accession>A0A7T5VDX8</accession>
<proteinExistence type="predicted"/>
<sequence>MSDQKERTPYQVRVEAPSCACGFVGHMTADELKQRAVHDEVDLSCPVCGLIHLSREEIDDLEKQKIIYTKRYRELQRQAEAEP</sequence>
<evidence type="ECO:0000313" key="1">
    <source>
        <dbReference type="EMBL" id="QQG66109.1"/>
    </source>
</evidence>
<dbReference type="RefSeq" id="WP_199261926.1">
    <property type="nucleotide sequence ID" value="NZ_CP054140.1"/>
</dbReference>
<dbReference type="AlphaFoldDB" id="A0A7T5VDX8"/>
<evidence type="ECO:0000313" key="2">
    <source>
        <dbReference type="Proteomes" id="UP000596092"/>
    </source>
</evidence>
<dbReference type="Proteomes" id="UP000596092">
    <property type="component" value="Chromosome"/>
</dbReference>
<keyword evidence="2" id="KW-1185">Reference proteome</keyword>
<organism evidence="1 2">
    <name type="scientific">Desulfobulbus oligotrophicus</name>
    <dbReference type="NCBI Taxonomy" id="1909699"/>
    <lineage>
        <taxon>Bacteria</taxon>
        <taxon>Pseudomonadati</taxon>
        <taxon>Thermodesulfobacteriota</taxon>
        <taxon>Desulfobulbia</taxon>
        <taxon>Desulfobulbales</taxon>
        <taxon>Desulfobulbaceae</taxon>
        <taxon>Desulfobulbus</taxon>
    </lineage>
</organism>
<gene>
    <name evidence="1" type="ORF">HP555_09615</name>
</gene>
<dbReference type="EMBL" id="CP054140">
    <property type="protein sequence ID" value="QQG66109.1"/>
    <property type="molecule type" value="Genomic_DNA"/>
</dbReference>
<protein>
    <submittedName>
        <fullName evidence="1">Uncharacterized protein</fullName>
    </submittedName>
</protein>